<proteinExistence type="predicted"/>
<organism evidence="1">
    <name type="scientific">Ovis aries</name>
    <name type="common">Sheep</name>
    <dbReference type="NCBI Taxonomy" id="9940"/>
    <lineage>
        <taxon>Eukaryota</taxon>
        <taxon>Metazoa</taxon>
        <taxon>Chordata</taxon>
        <taxon>Craniata</taxon>
        <taxon>Vertebrata</taxon>
        <taxon>Euteleostomi</taxon>
        <taxon>Mammalia</taxon>
        <taxon>Eutheria</taxon>
        <taxon>Laurasiatheria</taxon>
        <taxon>Artiodactyla</taxon>
        <taxon>Ruminantia</taxon>
        <taxon>Pecora</taxon>
        <taxon>Bovidae</taxon>
        <taxon>Caprinae</taxon>
        <taxon>Ovis</taxon>
    </lineage>
</organism>
<accession>A0AC11DUI4</accession>
<reference evidence="1" key="2">
    <citation type="submission" date="2025-08" db="UniProtKB">
        <authorList>
            <consortium name="Ensembl"/>
        </authorList>
    </citation>
    <scope>IDENTIFICATION</scope>
</reference>
<dbReference type="Ensembl" id="ENSOART00020070601.1">
    <property type="protein sequence ID" value="ENSOARP00020050866.1"/>
    <property type="gene ID" value="ENSOARG00020028006.1"/>
</dbReference>
<evidence type="ECO:0000313" key="1">
    <source>
        <dbReference type="Ensembl" id="ENSOARP00020050866.1"/>
    </source>
</evidence>
<reference evidence="1" key="1">
    <citation type="submission" date="2020-11" db="EMBL/GenBank/DDBJ databases">
        <authorList>
            <person name="Davenport K.M."/>
            <person name="Bickhart D.M."/>
            <person name="Smith T.P.L."/>
            <person name="Murdoch B.M."/>
            <person name="Rosen B.D."/>
        </authorList>
    </citation>
    <scope>NUCLEOTIDE SEQUENCE [LARGE SCALE GENOMIC DNA]</scope>
    <source>
        <strain evidence="1">OAR_USU_Benz2616</strain>
    </source>
</reference>
<reference evidence="1" key="3">
    <citation type="submission" date="2025-09" db="UniProtKB">
        <authorList>
            <consortium name="Ensembl"/>
        </authorList>
    </citation>
    <scope>IDENTIFICATION</scope>
</reference>
<protein>
    <submittedName>
        <fullName evidence="1">Uncharacterized protein</fullName>
    </submittedName>
</protein>
<name>A0AC11DUI4_SHEEP</name>
<sequence length="91" mass="10185">MVFPSQLLGLWILWFPASRGEIILTQSPALLYKTSGEEAAITCWASQDTDSSLHWYQQKSNQAPKFLIKYASQSISWIPSQVSRSGSGTDF</sequence>